<evidence type="ECO:0000313" key="3">
    <source>
        <dbReference type="EMBL" id="MBA1376201.1"/>
    </source>
</evidence>
<dbReference type="PANTHER" id="PTHR45947:SF3">
    <property type="entry name" value="SULFOQUINOVOSYL TRANSFERASE SQD2"/>
    <property type="match status" value="1"/>
</dbReference>
<proteinExistence type="predicted"/>
<evidence type="ECO:0000259" key="2">
    <source>
        <dbReference type="Pfam" id="PF13579"/>
    </source>
</evidence>
<dbReference type="Proteomes" id="UP000589292">
    <property type="component" value="Unassembled WGS sequence"/>
</dbReference>
<dbReference type="Gene3D" id="3.40.50.2000">
    <property type="entry name" value="Glycogen Phosphorylase B"/>
    <property type="match status" value="2"/>
</dbReference>
<dbReference type="GO" id="GO:0016758">
    <property type="term" value="F:hexosyltransferase activity"/>
    <property type="evidence" value="ECO:0007669"/>
    <property type="project" value="TreeGrafter"/>
</dbReference>
<evidence type="ECO:0000259" key="1">
    <source>
        <dbReference type="Pfam" id="PF00534"/>
    </source>
</evidence>
<dbReference type="InterPro" id="IPR001296">
    <property type="entry name" value="Glyco_trans_1"/>
</dbReference>
<evidence type="ECO:0000313" key="4">
    <source>
        <dbReference type="Proteomes" id="UP000589292"/>
    </source>
</evidence>
<dbReference type="InterPro" id="IPR050194">
    <property type="entry name" value="Glycosyltransferase_grp1"/>
</dbReference>
<keyword evidence="4" id="KW-1185">Reference proteome</keyword>
<feature type="domain" description="Glycosyltransferase subfamily 4-like N-terminal" evidence="2">
    <location>
        <begin position="29"/>
        <end position="200"/>
    </location>
</feature>
<dbReference type="CDD" id="cd03794">
    <property type="entry name" value="GT4_WbuB-like"/>
    <property type="match status" value="1"/>
</dbReference>
<feature type="domain" description="Glycosyl transferase family 1" evidence="1">
    <location>
        <begin position="217"/>
        <end position="383"/>
    </location>
</feature>
<dbReference type="Pfam" id="PF00534">
    <property type="entry name" value="Glycos_transf_1"/>
    <property type="match status" value="1"/>
</dbReference>
<dbReference type="RefSeq" id="WP_181268565.1">
    <property type="nucleotide sequence ID" value="NZ_BAAAGB010000001.1"/>
</dbReference>
<protein>
    <submittedName>
        <fullName evidence="3">Glycosyltransferase family 4 protein</fullName>
    </submittedName>
</protein>
<accession>A0A7V8RGW8</accession>
<dbReference type="AlphaFoldDB" id="A0A7V8RGW8"/>
<dbReference type="PANTHER" id="PTHR45947">
    <property type="entry name" value="SULFOQUINOVOSYL TRANSFERASE SQD2"/>
    <property type="match status" value="1"/>
</dbReference>
<gene>
    <name evidence="3" type="ORF">FG486_17805</name>
</gene>
<keyword evidence="3" id="KW-0808">Transferase</keyword>
<comment type="caution">
    <text evidence="3">The sequence shown here is derived from an EMBL/GenBank/DDBJ whole genome shotgun (WGS) entry which is preliminary data.</text>
</comment>
<dbReference type="SUPFAM" id="SSF53756">
    <property type="entry name" value="UDP-Glycosyltransferase/glycogen phosphorylase"/>
    <property type="match status" value="1"/>
</dbReference>
<organism evidence="3 4">
    <name type="scientific">Sphingomonas ursincola</name>
    <dbReference type="NCBI Taxonomy" id="56361"/>
    <lineage>
        <taxon>Bacteria</taxon>
        <taxon>Pseudomonadati</taxon>
        <taxon>Pseudomonadota</taxon>
        <taxon>Alphaproteobacteria</taxon>
        <taxon>Sphingomonadales</taxon>
        <taxon>Sphingomonadaceae</taxon>
        <taxon>Sphingomonas</taxon>
    </lineage>
</organism>
<reference evidence="3 4" key="1">
    <citation type="journal article" date="1994" name="Int. J. Syst. Bacteriol.">
        <title>Phylogenetic positions of novel aerobic, bacteriochlorophyll a-containing bacteria and description of Roseococcus thiosulfatophilus gen. nov., sp. nov., Erythromicrobium ramosum gen. nov., sp. nov., and Erythrobacter litoralis sp. nov.</title>
        <authorList>
            <person name="Yurkov V."/>
            <person name="Stackebrandt E."/>
            <person name="Holmes A."/>
            <person name="Fuerst J.A."/>
            <person name="Hugenholtz P."/>
            <person name="Golecki J."/>
            <person name="Gad'on N."/>
            <person name="Gorlenko V.M."/>
            <person name="Kompantseva E.I."/>
            <person name="Drews G."/>
        </authorList>
    </citation>
    <scope>NUCLEOTIDE SEQUENCE [LARGE SCALE GENOMIC DNA]</scope>
    <source>
        <strain evidence="3 4">KR-99</strain>
    </source>
</reference>
<sequence>MLDPTTEPTIWFVNSYFYPDHAATSQILSDIAFHLADSGQKVEVVANRRSYDGNAAYAPSETIQGVKVTRLPSLGPSGRSMAARLGRYLGMYLGASWHILTRVRPGDIVVCKTDPPLLSIPLAVVAKLRSAKLVNWLQDLYPEVAQSLGMGLPGPVRAMLTGLRDWSLNLAAANVAIGECMAQLLRDRGIDENKIVILNNFVNDEHICALSGPNPLREQWQLQGKFVLGYSGNLGRAHDIDTFIDMADRLRDRDDIVFLFIGGGHFVDQLRERLSAQNITNVRFEGYQPREKLNLSLALPDAHWVSLLPEMEGLIVPSKIYGIMAAGRPMIAVCNPKGEMARMIDQAEIGIQVDPGNGAAFADAVTRLADNLADCQRLGRNARVELDAKYSKARIFQSWQDLLRKLT</sequence>
<dbReference type="InterPro" id="IPR028098">
    <property type="entry name" value="Glyco_trans_4-like_N"/>
</dbReference>
<dbReference type="EMBL" id="VDES01000006">
    <property type="protein sequence ID" value="MBA1376201.1"/>
    <property type="molecule type" value="Genomic_DNA"/>
</dbReference>
<dbReference type="Pfam" id="PF13579">
    <property type="entry name" value="Glyco_trans_4_4"/>
    <property type="match status" value="1"/>
</dbReference>
<name>A0A7V8RGW8_9SPHN</name>